<gene>
    <name evidence="1" type="ORF">JAAARDRAFT_98948</name>
</gene>
<reference evidence="2" key="1">
    <citation type="journal article" date="2014" name="Proc. Natl. Acad. Sci. U.S.A.">
        <title>Extensive sampling of basidiomycete genomes demonstrates inadequacy of the white-rot/brown-rot paradigm for wood decay fungi.</title>
        <authorList>
            <person name="Riley R."/>
            <person name="Salamov A.A."/>
            <person name="Brown D.W."/>
            <person name="Nagy L.G."/>
            <person name="Floudas D."/>
            <person name="Held B.W."/>
            <person name="Levasseur A."/>
            <person name="Lombard V."/>
            <person name="Morin E."/>
            <person name="Otillar R."/>
            <person name="Lindquist E.A."/>
            <person name="Sun H."/>
            <person name="LaButti K.M."/>
            <person name="Schmutz J."/>
            <person name="Jabbour D."/>
            <person name="Luo H."/>
            <person name="Baker S.E."/>
            <person name="Pisabarro A.G."/>
            <person name="Walton J.D."/>
            <person name="Blanchette R.A."/>
            <person name="Henrissat B."/>
            <person name="Martin F."/>
            <person name="Cullen D."/>
            <person name="Hibbett D.S."/>
            <person name="Grigoriev I.V."/>
        </authorList>
    </citation>
    <scope>NUCLEOTIDE SEQUENCE [LARGE SCALE GENOMIC DNA]</scope>
    <source>
        <strain evidence="2">MUCL 33604</strain>
    </source>
</reference>
<name>A0A067PMP6_9AGAM</name>
<dbReference type="STRING" id="933084.A0A067PMP6"/>
<feature type="non-terminal residue" evidence="1">
    <location>
        <position position="190"/>
    </location>
</feature>
<sequence>MLRNSDKLEGYKILGLKRKLLINLFADDATIYLSANDRYSDLQELLQSWCQASGAKFNIGKTEIIPIGSEQHRERIITTRRIHPDDEPLDARIHIAKDGDPVRSLGAWIGNKVSNVTPWEPILVKIQSHLDRWQLGHPTMDAKRLIVQMVVGGMTQYLTKVQGMPKAIEVLLIDMIRKFVWEGKQSAIAI</sequence>
<dbReference type="InParanoid" id="A0A067PMP6"/>
<proteinExistence type="predicted"/>
<dbReference type="OrthoDB" id="2205812at2759"/>
<protein>
    <recommendedName>
        <fullName evidence="3">Reverse transcriptase domain-containing protein</fullName>
    </recommendedName>
</protein>
<keyword evidence="2" id="KW-1185">Reference proteome</keyword>
<dbReference type="HOGENOM" id="CLU_077575_1_0_1"/>
<dbReference type="AlphaFoldDB" id="A0A067PMP6"/>
<evidence type="ECO:0000313" key="2">
    <source>
        <dbReference type="Proteomes" id="UP000027265"/>
    </source>
</evidence>
<evidence type="ECO:0000313" key="1">
    <source>
        <dbReference type="EMBL" id="KDQ56068.1"/>
    </source>
</evidence>
<dbReference type="EMBL" id="KL197723">
    <property type="protein sequence ID" value="KDQ56068.1"/>
    <property type="molecule type" value="Genomic_DNA"/>
</dbReference>
<organism evidence="1 2">
    <name type="scientific">Jaapia argillacea MUCL 33604</name>
    <dbReference type="NCBI Taxonomy" id="933084"/>
    <lineage>
        <taxon>Eukaryota</taxon>
        <taxon>Fungi</taxon>
        <taxon>Dikarya</taxon>
        <taxon>Basidiomycota</taxon>
        <taxon>Agaricomycotina</taxon>
        <taxon>Agaricomycetes</taxon>
        <taxon>Agaricomycetidae</taxon>
        <taxon>Jaapiales</taxon>
        <taxon>Jaapiaceae</taxon>
        <taxon>Jaapia</taxon>
    </lineage>
</organism>
<dbReference type="Proteomes" id="UP000027265">
    <property type="component" value="Unassembled WGS sequence"/>
</dbReference>
<evidence type="ECO:0008006" key="3">
    <source>
        <dbReference type="Google" id="ProtNLM"/>
    </source>
</evidence>
<accession>A0A067PMP6</accession>